<evidence type="ECO:0000313" key="2">
    <source>
        <dbReference type="EMBL" id="GAX74838.1"/>
    </source>
</evidence>
<accession>A0A250WVI9</accession>
<sequence length="385" mass="40624">MGTSVDEGSGTESLTEDAGLSGTSGCDWTREEQTSLDQALLLYPAHQYPIAFERTILVAALVPTRSARDVALRINCLSTKSCNKSQELKRRGTLPTSTLMRISSLQSPSPTKSPNSKSFSRASVPKYGGITQQPQSNKNVAPTSASDQQNAPLQLTIPPPLSTPLLPALPASCLFQTSSPPTNSNSSDDGCVNMGVLATSTAIFEPDAASVKLSSPSPSPCPSAAEQPALGKVQSLIDQNHGILINFKTNMQQCRVVENTELLVRLRDNIVACLNQIGNLPSTVSTLPPLPVQLNLVLACKFLPHKMMLQSGVPPFSFNPALGPPPMMLPPALPLPAPGVIPMPLLGAQPGMMPPFSMGLPPTLMNMQLPMSVEPTASGFVPSTS</sequence>
<organism evidence="2 3">
    <name type="scientific">Chlamydomonas eustigma</name>
    <dbReference type="NCBI Taxonomy" id="1157962"/>
    <lineage>
        <taxon>Eukaryota</taxon>
        <taxon>Viridiplantae</taxon>
        <taxon>Chlorophyta</taxon>
        <taxon>core chlorophytes</taxon>
        <taxon>Chlorophyceae</taxon>
        <taxon>CS clade</taxon>
        <taxon>Chlamydomonadales</taxon>
        <taxon>Chlamydomonadaceae</taxon>
        <taxon>Chlamydomonas</taxon>
    </lineage>
</organism>
<dbReference type="PANTHER" id="PTHR14000:SF1">
    <property type="entry name" value="HISTONE H2A DEUBIQUITINASE (DUF3755)"/>
    <property type="match status" value="1"/>
</dbReference>
<dbReference type="Gene3D" id="1.10.10.60">
    <property type="entry name" value="Homeodomain-like"/>
    <property type="match status" value="1"/>
</dbReference>
<feature type="region of interest" description="Disordered" evidence="1">
    <location>
        <begin position="85"/>
        <end position="159"/>
    </location>
</feature>
<feature type="compositionally biased region" description="Polar residues" evidence="1">
    <location>
        <begin position="94"/>
        <end position="106"/>
    </location>
</feature>
<name>A0A250WVI9_9CHLO</name>
<dbReference type="Proteomes" id="UP000232323">
    <property type="component" value="Unassembled WGS sequence"/>
</dbReference>
<gene>
    <name evidence="2" type="ORF">CEUSTIGMA_g2284.t1</name>
</gene>
<dbReference type="AlphaFoldDB" id="A0A250WVI9"/>
<reference evidence="2 3" key="1">
    <citation type="submission" date="2017-08" db="EMBL/GenBank/DDBJ databases">
        <title>Acidophilic green algal genome provides insights into adaptation to an acidic environment.</title>
        <authorList>
            <person name="Hirooka S."/>
            <person name="Hirose Y."/>
            <person name="Kanesaki Y."/>
            <person name="Higuchi S."/>
            <person name="Fujiwara T."/>
            <person name="Onuma R."/>
            <person name="Era A."/>
            <person name="Ohbayashi R."/>
            <person name="Uzuka A."/>
            <person name="Nozaki H."/>
            <person name="Yoshikawa H."/>
            <person name="Miyagishima S.Y."/>
        </authorList>
    </citation>
    <scope>NUCLEOTIDE SEQUENCE [LARGE SCALE GENOMIC DNA]</scope>
    <source>
        <strain evidence="2 3">NIES-2499</strain>
    </source>
</reference>
<protein>
    <recommendedName>
        <fullName evidence="4">Myb-like domain-containing protein</fullName>
    </recommendedName>
</protein>
<comment type="caution">
    <text evidence="2">The sequence shown here is derived from an EMBL/GenBank/DDBJ whole genome shotgun (WGS) entry which is preliminary data.</text>
</comment>
<dbReference type="PANTHER" id="PTHR14000">
    <property type="entry name" value="FINGER CCCH DOMAIN PROTEIN, PUTATIVE (DUF3755)-RELATED"/>
    <property type="match status" value="1"/>
</dbReference>
<feature type="compositionally biased region" description="Polar residues" evidence="1">
    <location>
        <begin position="130"/>
        <end position="151"/>
    </location>
</feature>
<evidence type="ECO:0000313" key="3">
    <source>
        <dbReference type="Proteomes" id="UP000232323"/>
    </source>
</evidence>
<feature type="region of interest" description="Disordered" evidence="1">
    <location>
        <begin position="1"/>
        <end position="26"/>
    </location>
</feature>
<evidence type="ECO:0000256" key="1">
    <source>
        <dbReference type="SAM" id="MobiDB-lite"/>
    </source>
</evidence>
<proteinExistence type="predicted"/>
<evidence type="ECO:0008006" key="4">
    <source>
        <dbReference type="Google" id="ProtNLM"/>
    </source>
</evidence>
<feature type="compositionally biased region" description="Low complexity" evidence="1">
    <location>
        <begin position="107"/>
        <end position="120"/>
    </location>
</feature>
<dbReference type="OrthoDB" id="19768at2759"/>
<dbReference type="EMBL" id="BEGY01000009">
    <property type="protein sequence ID" value="GAX74838.1"/>
    <property type="molecule type" value="Genomic_DNA"/>
</dbReference>
<keyword evidence="3" id="KW-1185">Reference proteome</keyword>